<evidence type="ECO:0000256" key="11">
    <source>
        <dbReference type="ARBA" id="ARBA00022839"/>
    </source>
</evidence>
<proteinExistence type="predicted"/>
<dbReference type="SUPFAM" id="SSF50249">
    <property type="entry name" value="Nucleic acid-binding proteins"/>
    <property type="match status" value="1"/>
</dbReference>
<keyword evidence="18" id="KW-0511">Multifunctional enzyme</keyword>
<dbReference type="NCBIfam" id="TIGR02779">
    <property type="entry name" value="NHEJ_ligase_lig"/>
    <property type="match status" value="1"/>
</dbReference>
<dbReference type="SUPFAM" id="SSF56091">
    <property type="entry name" value="DNA ligase/mRNA capping enzyme, catalytic domain"/>
    <property type="match status" value="1"/>
</dbReference>
<dbReference type="CDD" id="cd07971">
    <property type="entry name" value="OBF_DNA_ligase_LigD"/>
    <property type="match status" value="1"/>
</dbReference>
<dbReference type="Pfam" id="PF04679">
    <property type="entry name" value="DNA_ligase_A_C"/>
    <property type="match status" value="1"/>
</dbReference>
<evidence type="ECO:0000313" key="27">
    <source>
        <dbReference type="Proteomes" id="UP000296374"/>
    </source>
</evidence>
<gene>
    <name evidence="26" type="primary">ligD</name>
    <name evidence="26" type="ORF">E4191_22950</name>
</gene>
<dbReference type="PANTHER" id="PTHR42705:SF2">
    <property type="entry name" value="BIFUNCTIONAL NON-HOMOLOGOUS END JOINING PROTEIN LIGD"/>
    <property type="match status" value="1"/>
</dbReference>
<evidence type="ECO:0000259" key="24">
    <source>
        <dbReference type="Pfam" id="PF13298"/>
    </source>
</evidence>
<dbReference type="GO" id="GO:0004527">
    <property type="term" value="F:exonuclease activity"/>
    <property type="evidence" value="ECO:0007669"/>
    <property type="project" value="UniProtKB-KW"/>
</dbReference>
<evidence type="ECO:0000259" key="25">
    <source>
        <dbReference type="Pfam" id="PF21686"/>
    </source>
</evidence>
<dbReference type="GO" id="GO:0006310">
    <property type="term" value="P:DNA recombination"/>
    <property type="evidence" value="ECO:0007669"/>
    <property type="project" value="UniProtKB-KW"/>
</dbReference>
<dbReference type="InterPro" id="IPR012309">
    <property type="entry name" value="DNA_ligase_ATP-dep_C"/>
</dbReference>
<evidence type="ECO:0000256" key="1">
    <source>
        <dbReference type="ARBA" id="ARBA00001936"/>
    </source>
</evidence>
<evidence type="ECO:0000256" key="2">
    <source>
        <dbReference type="ARBA" id="ARBA00012727"/>
    </source>
</evidence>
<evidence type="ECO:0000256" key="16">
    <source>
        <dbReference type="ARBA" id="ARBA00023204"/>
    </source>
</evidence>
<keyword evidence="26" id="KW-0614">Plasmid</keyword>
<keyword evidence="6" id="KW-0540">Nuclease</keyword>
<evidence type="ECO:0000256" key="3">
    <source>
        <dbReference type="ARBA" id="ARBA00022598"/>
    </source>
</evidence>
<dbReference type="NCBIfam" id="NF004628">
    <property type="entry name" value="PRK05972.1"/>
    <property type="match status" value="1"/>
</dbReference>
<feature type="region of interest" description="Disordered" evidence="21">
    <location>
        <begin position="165"/>
        <end position="215"/>
    </location>
</feature>
<feature type="domain" description="ATP-dependent DNA ligase family profile" evidence="22">
    <location>
        <begin position="235"/>
        <end position="404"/>
    </location>
</feature>
<keyword evidence="16" id="KW-0234">DNA repair</keyword>
<dbReference type="InterPro" id="IPR014146">
    <property type="entry name" value="LigD_ligase_dom"/>
</dbReference>
<dbReference type="EC" id="6.5.1.1" evidence="2"/>
<dbReference type="CDD" id="cd04862">
    <property type="entry name" value="PaeLigD_Pol_like"/>
    <property type="match status" value="1"/>
</dbReference>
<keyword evidence="4" id="KW-0808">Transferase</keyword>
<keyword evidence="17" id="KW-0464">Manganese</keyword>
<geneLocation type="plasmid" evidence="26 27">
    <name>unnamed1</name>
</geneLocation>
<evidence type="ECO:0000256" key="19">
    <source>
        <dbReference type="ARBA" id="ARBA00029943"/>
    </source>
</evidence>
<dbReference type="GO" id="GO:0003910">
    <property type="term" value="F:DNA ligase (ATP) activity"/>
    <property type="evidence" value="ECO:0007669"/>
    <property type="project" value="UniProtKB-EC"/>
</dbReference>
<evidence type="ECO:0000256" key="5">
    <source>
        <dbReference type="ARBA" id="ARBA00022695"/>
    </source>
</evidence>
<dbReference type="NCBIfam" id="TIGR02778">
    <property type="entry name" value="ligD_pol"/>
    <property type="match status" value="1"/>
</dbReference>
<evidence type="ECO:0000256" key="17">
    <source>
        <dbReference type="ARBA" id="ARBA00023211"/>
    </source>
</evidence>
<comment type="cofactor">
    <cofactor evidence="1">
        <name>Mn(2+)</name>
        <dbReference type="ChEBI" id="CHEBI:29035"/>
    </cofactor>
</comment>
<dbReference type="CDD" id="cd07906">
    <property type="entry name" value="Adenylation_DNA_ligase_LigD_LigC"/>
    <property type="match status" value="1"/>
</dbReference>
<keyword evidence="8" id="KW-0547">Nucleotide-binding</keyword>
<dbReference type="Gene3D" id="3.90.920.10">
    <property type="entry name" value="DNA primase, PRIM domain"/>
    <property type="match status" value="1"/>
</dbReference>
<keyword evidence="5" id="KW-0548">Nucleotidyltransferase</keyword>
<dbReference type="Pfam" id="PF01068">
    <property type="entry name" value="DNA_ligase_A_M"/>
    <property type="match status" value="1"/>
</dbReference>
<evidence type="ECO:0000256" key="20">
    <source>
        <dbReference type="ARBA" id="ARBA00034003"/>
    </source>
</evidence>
<dbReference type="InterPro" id="IPR012340">
    <property type="entry name" value="NA-bd_OB-fold"/>
</dbReference>
<evidence type="ECO:0000256" key="4">
    <source>
        <dbReference type="ARBA" id="ARBA00022679"/>
    </source>
</evidence>
<feature type="compositionally biased region" description="Basic and acidic residues" evidence="21">
    <location>
        <begin position="18"/>
        <end position="29"/>
    </location>
</feature>
<dbReference type="InterPro" id="IPR033651">
    <property type="entry name" value="PaeLigD_Pol-like"/>
</dbReference>
<dbReference type="Pfam" id="PF21686">
    <property type="entry name" value="LigD_Prim-Pol"/>
    <property type="match status" value="1"/>
</dbReference>
<keyword evidence="9" id="KW-0227">DNA damage</keyword>
<dbReference type="InterPro" id="IPR012310">
    <property type="entry name" value="DNA_ligase_ATP-dep_cent"/>
</dbReference>
<dbReference type="Proteomes" id="UP000296374">
    <property type="component" value="Plasmid unnamed1"/>
</dbReference>
<dbReference type="GO" id="GO:0003677">
    <property type="term" value="F:DNA binding"/>
    <property type="evidence" value="ECO:0007669"/>
    <property type="project" value="UniProtKB-KW"/>
</dbReference>
<evidence type="ECO:0000256" key="10">
    <source>
        <dbReference type="ARBA" id="ARBA00022801"/>
    </source>
</evidence>
<feature type="compositionally biased region" description="Polar residues" evidence="21">
    <location>
        <begin position="1"/>
        <end position="14"/>
    </location>
</feature>
<evidence type="ECO:0000256" key="18">
    <source>
        <dbReference type="ARBA" id="ARBA00023268"/>
    </source>
</evidence>
<dbReference type="InterPro" id="IPR014145">
    <property type="entry name" value="LigD_pol_dom"/>
</dbReference>
<evidence type="ECO:0000256" key="8">
    <source>
        <dbReference type="ARBA" id="ARBA00022741"/>
    </source>
</evidence>
<dbReference type="InterPro" id="IPR014144">
    <property type="entry name" value="LigD_PE_domain"/>
</dbReference>
<dbReference type="GO" id="GO:0005524">
    <property type="term" value="F:ATP binding"/>
    <property type="evidence" value="ECO:0007669"/>
    <property type="project" value="UniProtKB-KW"/>
</dbReference>
<dbReference type="RefSeq" id="WP_139616589.1">
    <property type="nucleotide sequence ID" value="NZ_CP040765.1"/>
</dbReference>
<feature type="domain" description="DNA ligase D polymerase" evidence="25">
    <location>
        <begin position="555"/>
        <end position="807"/>
    </location>
</feature>
<evidence type="ECO:0000259" key="22">
    <source>
        <dbReference type="Pfam" id="PF01068"/>
    </source>
</evidence>
<evidence type="ECO:0000313" key="26">
    <source>
        <dbReference type="EMBL" id="QDA36909.1"/>
    </source>
</evidence>
<dbReference type="InterPro" id="IPR052171">
    <property type="entry name" value="NHEJ_LigD"/>
</dbReference>
<evidence type="ECO:0000259" key="23">
    <source>
        <dbReference type="Pfam" id="PF04679"/>
    </source>
</evidence>
<keyword evidence="11" id="KW-0269">Exonuclease</keyword>
<feature type="region of interest" description="Disordered" evidence="21">
    <location>
        <begin position="1"/>
        <end position="29"/>
    </location>
</feature>
<feature type="compositionally biased region" description="Basic and acidic residues" evidence="21">
    <location>
        <begin position="165"/>
        <end position="175"/>
    </location>
</feature>
<dbReference type="Pfam" id="PF13298">
    <property type="entry name" value="LigD_N"/>
    <property type="match status" value="1"/>
</dbReference>
<keyword evidence="14" id="KW-0238">DNA-binding</keyword>
<evidence type="ECO:0000256" key="6">
    <source>
        <dbReference type="ARBA" id="ARBA00022722"/>
    </source>
</evidence>
<dbReference type="NCBIfam" id="TIGR02777">
    <property type="entry name" value="LigD_PE_dom"/>
    <property type="match status" value="1"/>
</dbReference>
<reference evidence="27" key="1">
    <citation type="submission" date="2019-05" db="EMBL/GenBank/DDBJ databases">
        <title>Tamlana fucoidanivorans sp. nov., isolated from the surface of algae collected from Fujian province in China.</title>
        <authorList>
            <person name="Li J."/>
        </authorList>
    </citation>
    <scope>NUCLEOTIDE SEQUENCE [LARGE SCALE GENOMIC DNA]</scope>
    <source>
        <strain evidence="27">2251</strain>
        <plasmid evidence="27">unnamed1</plasmid>
    </source>
</reference>
<accession>A0A4Y5SU81</accession>
<evidence type="ECO:0000256" key="12">
    <source>
        <dbReference type="ARBA" id="ARBA00022840"/>
    </source>
</evidence>
<dbReference type="InterPro" id="IPR014143">
    <property type="entry name" value="NHEJ_ligase_prk"/>
</dbReference>
<evidence type="ECO:0000256" key="9">
    <source>
        <dbReference type="ARBA" id="ARBA00022763"/>
    </source>
</evidence>
<dbReference type="PANTHER" id="PTHR42705">
    <property type="entry name" value="BIFUNCTIONAL NON-HOMOLOGOUS END JOINING PROTEIN LIGD"/>
    <property type="match status" value="1"/>
</dbReference>
<protein>
    <recommendedName>
        <fullName evidence="2">DNA ligase (ATP)</fullName>
        <ecNumber evidence="2">6.5.1.1</ecNumber>
    </recommendedName>
    <alternativeName>
        <fullName evidence="19">NHEJ DNA polymerase</fullName>
    </alternativeName>
</protein>
<sequence length="825" mass="89996">MTLETYNSKRNFGTTPEPRGDAGDPGEGDRYLIQKHAARRLHYDLRLELDGVLLSWAVTEGPSLIVGEKRLAVQTEDHPLAYGDFEGTIPQGQYGAGNVILWDSGRWKALADPRKGLAKGHLEFEIEGGKLGGRWHLARMARKPRDTRDNWLLIKAEDAFARRKGDPDILDERPESITSGRLVEDLSGTSPGQSCKSRKADAEETQLPPPNAIPAEYPGFIPPALATLRSSAPAGKTWLHEIKFDGYRLQAHLRDGEVTLFTRSGHDWTDRFGAAIPAALGKLKARTAILDGEVVSEGASGASDFSALQAALTDGQTDSLVYCAFDILHLDGSDLRPLAQIDRKEALEALLQGSGEPLRYSAHFKENGELVLRHACRLSLEGVISKDARAPYRSGRGKAWIKSKCSERQEFVVAGYTRSSTLRSAIGSLILGYYEDDALVYAGRVGTGFTQRVAGELFMQLGELERKTSPIAAPLSSEEKRDVVFVRPALVAEVEFRAWTGSGVVRHASFRGMREDKDAKDIVRESGEAEPRKPARPAIRLTSPERLYWKDAGVTKQGLAEYYSDVWTRMGPFIAHRPLSLLRCPEGVGTHCFFQKHAWRGQSAEIMKARDPKDDAGEPIIAIDSLAGLIGLVQGGTLEVHPWGSQLGDLERPDIITMDLDPGSGVSWTQIIEAAVEVRDRLKAAGLESFVKTSGGKGLHVVAPLTPKAQWDEVKAFTKGIAQAMAADSPERYVATVSKAKRGGKTLIDYLRNGRGATAVAPYSTRARLGAAVSMPLDWSELGPAIGPDHFTVNNAVARISSTPDPWADFWKAAVPLTKPGRKAP</sequence>
<dbReference type="GO" id="GO:0006281">
    <property type="term" value="P:DNA repair"/>
    <property type="evidence" value="ECO:0007669"/>
    <property type="project" value="UniProtKB-KW"/>
</dbReference>
<evidence type="ECO:0000256" key="14">
    <source>
        <dbReference type="ARBA" id="ARBA00023125"/>
    </source>
</evidence>
<dbReference type="AlphaFoldDB" id="A0A4Y5SU81"/>
<comment type="catalytic activity">
    <reaction evidence="20">
        <text>ATP + (deoxyribonucleotide)n-3'-hydroxyl + 5'-phospho-(deoxyribonucleotide)m = (deoxyribonucleotide)n+m + AMP + diphosphate.</text>
        <dbReference type="EC" id="6.5.1.1"/>
    </reaction>
</comment>
<organism evidence="26 27">
    <name type="scientific">Paracoccus liaowanqingii</name>
    <dbReference type="NCBI Taxonomy" id="2560053"/>
    <lineage>
        <taxon>Bacteria</taxon>
        <taxon>Pseudomonadati</taxon>
        <taxon>Pseudomonadota</taxon>
        <taxon>Alphaproteobacteria</taxon>
        <taxon>Rhodobacterales</taxon>
        <taxon>Paracoccaceae</taxon>
        <taxon>Paracoccus</taxon>
    </lineage>
</organism>
<keyword evidence="10" id="KW-0378">Hydrolase</keyword>
<dbReference type="KEGG" id="plia:E4191_22950"/>
<dbReference type="Gene3D" id="3.30.470.30">
    <property type="entry name" value="DNA ligase/mRNA capping enzyme"/>
    <property type="match status" value="1"/>
</dbReference>
<evidence type="ECO:0000256" key="7">
    <source>
        <dbReference type="ARBA" id="ARBA00022723"/>
    </source>
</evidence>
<evidence type="ECO:0000256" key="13">
    <source>
        <dbReference type="ARBA" id="ARBA00022932"/>
    </source>
</evidence>
<dbReference type="NCBIfam" id="TIGR02776">
    <property type="entry name" value="NHEJ_ligase_prk"/>
    <property type="match status" value="1"/>
</dbReference>
<dbReference type="GO" id="GO:0046872">
    <property type="term" value="F:metal ion binding"/>
    <property type="evidence" value="ECO:0007669"/>
    <property type="project" value="UniProtKB-KW"/>
</dbReference>
<feature type="domain" description="DNA ligase D 3'-phosphoesterase" evidence="24">
    <location>
        <begin position="34"/>
        <end position="139"/>
    </location>
</feature>
<dbReference type="Gene3D" id="2.40.50.140">
    <property type="entry name" value="Nucleic acid-binding proteins"/>
    <property type="match status" value="1"/>
</dbReference>
<dbReference type="GO" id="GO:0003887">
    <property type="term" value="F:DNA-directed DNA polymerase activity"/>
    <property type="evidence" value="ECO:0007669"/>
    <property type="project" value="UniProtKB-KW"/>
</dbReference>
<evidence type="ECO:0000256" key="15">
    <source>
        <dbReference type="ARBA" id="ARBA00023172"/>
    </source>
</evidence>
<keyword evidence="3 26" id="KW-0436">Ligase</keyword>
<keyword evidence="13" id="KW-0239">DNA-directed DNA polymerase</keyword>
<keyword evidence="15" id="KW-0233">DNA recombination</keyword>
<keyword evidence="7" id="KW-0479">Metal-binding</keyword>
<dbReference type="EMBL" id="CP040765">
    <property type="protein sequence ID" value="QDA36909.1"/>
    <property type="molecule type" value="Genomic_DNA"/>
</dbReference>
<name>A0A4Y5SU81_9RHOB</name>
<dbReference type="Gene3D" id="3.30.1490.70">
    <property type="match status" value="1"/>
</dbReference>
<feature type="domain" description="DNA ligase ATP-dependent C-terminal" evidence="23">
    <location>
        <begin position="423"/>
        <end position="517"/>
    </location>
</feature>
<keyword evidence="12" id="KW-0067">ATP-binding</keyword>
<evidence type="ECO:0000256" key="21">
    <source>
        <dbReference type="SAM" id="MobiDB-lite"/>
    </source>
</evidence>